<organism evidence="1 2">
    <name type="scientific">Pseudomonas fluorescens</name>
    <dbReference type="NCBI Taxonomy" id="294"/>
    <lineage>
        <taxon>Bacteria</taxon>
        <taxon>Pseudomonadati</taxon>
        <taxon>Pseudomonadota</taxon>
        <taxon>Gammaproteobacteria</taxon>
        <taxon>Pseudomonadales</taxon>
        <taxon>Pseudomonadaceae</taxon>
        <taxon>Pseudomonas</taxon>
    </lineage>
</organism>
<gene>
    <name evidence="1" type="ORF">PS854_01573</name>
</gene>
<dbReference type="EMBL" id="CABVIF010000002">
    <property type="protein sequence ID" value="VVO76504.1"/>
    <property type="molecule type" value="Genomic_DNA"/>
</dbReference>
<dbReference type="Proteomes" id="UP000327111">
    <property type="component" value="Unassembled WGS sequence"/>
</dbReference>
<dbReference type="AlphaFoldDB" id="A0A5E7IKP0"/>
<name>A0A5E7IKP0_PSEFL</name>
<protein>
    <submittedName>
        <fullName evidence="1">Uncharacterized protein</fullName>
    </submittedName>
</protein>
<accession>A0A5E7IKP0</accession>
<reference evidence="1 2" key="1">
    <citation type="submission" date="2019-09" db="EMBL/GenBank/DDBJ databases">
        <authorList>
            <person name="Chandra G."/>
            <person name="Truman W A."/>
        </authorList>
    </citation>
    <scope>NUCLEOTIDE SEQUENCE [LARGE SCALE GENOMIC DNA]</scope>
    <source>
        <strain evidence="1">PS854</strain>
    </source>
</reference>
<sequence length="307" mass="34483">MIYSDDTLREIKRSGQPDKFLTALIDLNAMHFKYQLDEAFEATGNMIIGSLSPTQAFANYLLIEPVYDTMFAAAHQTTLKIYGGKTDASFTDIADEQASAFQGLIGLISSQLHQIDNSREDLRGPIEQYLKSLQSQYEIAVAVSSAEMTKHINDEKGESGVQNYRASVGMGPVQLNNVEPPRVIEKIWDIYQHLDDYRGKGFSIENFLGISNSPIYNREMHLHEKVTAIYNLLNFIGYKPDSRLYKEQRHVASISDAAHASIASHAHVLLSGDHAFVNKVRAIYEFLNVQTDVGLVTEDGERISVRY</sequence>
<evidence type="ECO:0000313" key="2">
    <source>
        <dbReference type="Proteomes" id="UP000327111"/>
    </source>
</evidence>
<proteinExistence type="predicted"/>
<evidence type="ECO:0000313" key="1">
    <source>
        <dbReference type="EMBL" id="VVO76504.1"/>
    </source>
</evidence>